<evidence type="ECO:0000259" key="1">
    <source>
        <dbReference type="PROSITE" id="PS50104"/>
    </source>
</evidence>
<dbReference type="InterPro" id="IPR035897">
    <property type="entry name" value="Toll_tir_struct_dom_sf"/>
</dbReference>
<dbReference type="PROSITE" id="PS50104">
    <property type="entry name" value="TIR"/>
    <property type="match status" value="1"/>
</dbReference>
<dbReference type="EMBL" id="DXBJ01000023">
    <property type="protein sequence ID" value="HIZ57602.1"/>
    <property type="molecule type" value="Genomic_DNA"/>
</dbReference>
<comment type="caution">
    <text evidence="2">The sequence shown here is derived from an EMBL/GenBank/DDBJ whole genome shotgun (WGS) entry which is preliminary data.</text>
</comment>
<organism evidence="2 3">
    <name type="scientific">Candidatus Faecalibacterium gallistercoris</name>
    <dbReference type="NCBI Taxonomy" id="2838579"/>
    <lineage>
        <taxon>Bacteria</taxon>
        <taxon>Bacillati</taxon>
        <taxon>Bacillota</taxon>
        <taxon>Clostridia</taxon>
        <taxon>Eubacteriales</taxon>
        <taxon>Oscillospiraceae</taxon>
        <taxon>Faecalibacterium</taxon>
    </lineage>
</organism>
<dbReference type="AlphaFoldDB" id="A0A9D2FFS1"/>
<dbReference type="Pfam" id="PF13676">
    <property type="entry name" value="TIR_2"/>
    <property type="match status" value="1"/>
</dbReference>
<dbReference type="SUPFAM" id="SSF52200">
    <property type="entry name" value="Toll/Interleukin receptor TIR domain"/>
    <property type="match status" value="1"/>
</dbReference>
<name>A0A9D2FFS1_9FIRM</name>
<dbReference type="Proteomes" id="UP000824065">
    <property type="component" value="Unassembled WGS sequence"/>
</dbReference>
<feature type="domain" description="TIR" evidence="1">
    <location>
        <begin position="61"/>
        <end position="197"/>
    </location>
</feature>
<evidence type="ECO:0000313" key="3">
    <source>
        <dbReference type="Proteomes" id="UP000824065"/>
    </source>
</evidence>
<gene>
    <name evidence="2" type="ORF">H9725_03325</name>
</gene>
<dbReference type="Gene3D" id="3.40.50.10140">
    <property type="entry name" value="Toll/interleukin-1 receptor homology (TIR) domain"/>
    <property type="match status" value="1"/>
</dbReference>
<evidence type="ECO:0000313" key="2">
    <source>
        <dbReference type="EMBL" id="HIZ57602.1"/>
    </source>
</evidence>
<sequence length="256" mass="28999">GVRLQVLKLNLPLPPPDCSTPYLSTFYSAFSSCFVSVFGGRAHLDTYYGANNKNLAVPERKTPKIFISHSSKDKEYVRKLVDLLESMGLDNTQVFCSSLPGYDIPIGKNIFDYLRNQFLTYELHVFFIHSKYYYQSPVSLNEMGAAWALKTEYSSLLLPGFGFDEMKGVVNSQAIAIKLDNDKTEVKDKLNQLHSKLIDEFALTRKADIVWEQKRDRFIEDVLTIPPATFEDDAPSVESDIEIVGKRSPCSQVRSC</sequence>
<accession>A0A9D2FFS1</accession>
<feature type="non-terminal residue" evidence="2">
    <location>
        <position position="1"/>
    </location>
</feature>
<reference evidence="2" key="1">
    <citation type="journal article" date="2021" name="PeerJ">
        <title>Extensive microbial diversity within the chicken gut microbiome revealed by metagenomics and culture.</title>
        <authorList>
            <person name="Gilroy R."/>
            <person name="Ravi A."/>
            <person name="Getino M."/>
            <person name="Pursley I."/>
            <person name="Horton D.L."/>
            <person name="Alikhan N.F."/>
            <person name="Baker D."/>
            <person name="Gharbi K."/>
            <person name="Hall N."/>
            <person name="Watson M."/>
            <person name="Adriaenssens E.M."/>
            <person name="Foster-Nyarko E."/>
            <person name="Jarju S."/>
            <person name="Secka A."/>
            <person name="Antonio M."/>
            <person name="Oren A."/>
            <person name="Chaudhuri R.R."/>
            <person name="La Ragione R."/>
            <person name="Hildebrand F."/>
            <person name="Pallen M.J."/>
        </authorList>
    </citation>
    <scope>NUCLEOTIDE SEQUENCE</scope>
    <source>
        <strain evidence="2">ChiBcec16-3735</strain>
    </source>
</reference>
<protein>
    <submittedName>
        <fullName evidence="2">Toll/interleukin-1 receptor domain-containing protein</fullName>
    </submittedName>
</protein>
<keyword evidence="2" id="KW-0675">Receptor</keyword>
<reference evidence="2" key="2">
    <citation type="submission" date="2021-04" db="EMBL/GenBank/DDBJ databases">
        <authorList>
            <person name="Gilroy R."/>
        </authorList>
    </citation>
    <scope>NUCLEOTIDE SEQUENCE</scope>
    <source>
        <strain evidence="2">ChiBcec16-3735</strain>
    </source>
</reference>
<proteinExistence type="predicted"/>
<dbReference type="InterPro" id="IPR000157">
    <property type="entry name" value="TIR_dom"/>
</dbReference>
<dbReference type="GO" id="GO:0007165">
    <property type="term" value="P:signal transduction"/>
    <property type="evidence" value="ECO:0007669"/>
    <property type="project" value="InterPro"/>
</dbReference>